<keyword evidence="2" id="KW-1133">Transmembrane helix</keyword>
<feature type="compositionally biased region" description="Low complexity" evidence="1">
    <location>
        <begin position="72"/>
        <end position="85"/>
    </location>
</feature>
<evidence type="ECO:0008006" key="5">
    <source>
        <dbReference type="Google" id="ProtNLM"/>
    </source>
</evidence>
<protein>
    <recommendedName>
        <fullName evidence="5">NPCBM/NEW2 domain-containing protein</fullName>
    </recommendedName>
</protein>
<keyword evidence="2" id="KW-0812">Transmembrane</keyword>
<dbReference type="EMBL" id="FMHT01000003">
    <property type="protein sequence ID" value="SCL26172.1"/>
    <property type="molecule type" value="Genomic_DNA"/>
</dbReference>
<dbReference type="Gene3D" id="2.60.120.1060">
    <property type="entry name" value="NPCBM/NEW2 domain"/>
    <property type="match status" value="1"/>
</dbReference>
<dbReference type="RefSeq" id="WP_139128917.1">
    <property type="nucleotide sequence ID" value="NZ_FMHT01000003.1"/>
</dbReference>
<feature type="transmembrane region" description="Helical" evidence="2">
    <location>
        <begin position="43"/>
        <end position="62"/>
    </location>
</feature>
<evidence type="ECO:0000313" key="3">
    <source>
        <dbReference type="EMBL" id="SCL26172.1"/>
    </source>
</evidence>
<organism evidence="3 4">
    <name type="scientific">Micromonospora nigra</name>
    <dbReference type="NCBI Taxonomy" id="145857"/>
    <lineage>
        <taxon>Bacteria</taxon>
        <taxon>Bacillati</taxon>
        <taxon>Actinomycetota</taxon>
        <taxon>Actinomycetes</taxon>
        <taxon>Micromonosporales</taxon>
        <taxon>Micromonosporaceae</taxon>
        <taxon>Micromonospora</taxon>
    </lineage>
</organism>
<keyword evidence="2" id="KW-0472">Membrane</keyword>
<keyword evidence="4" id="KW-1185">Reference proteome</keyword>
<name>A0A1C6SA66_9ACTN</name>
<dbReference type="InterPro" id="IPR038637">
    <property type="entry name" value="NPCBM_sf"/>
</dbReference>
<sequence length="266" mass="27983">MPLFFKVESGTSRIAVLVICGCIGAMVLTFVRALTAKQVPWPFAISATATVVALIVTVYLTVNESVPSGRQSPAGAAAPVPSVPATLPPDTPSASPATTWSTSEPTPTPTDQSTPSPDPTASVAAVTRLSSLKPVSDGNNYAGLEIAHVGNVAYPDSPSMGCGETSKRHVEWNSAGQGHFDATLAIDDNDPQASQAKIIVEFLNHDGQPLRNHVEVTIGNPRKVSIPLDGALRLRLNCQADDRTASSRSVHAYLYLLNAQFTATDR</sequence>
<accession>A0A1C6SA66</accession>
<gene>
    <name evidence="3" type="ORF">GA0070616_3253</name>
</gene>
<feature type="region of interest" description="Disordered" evidence="1">
    <location>
        <begin position="69"/>
        <end position="122"/>
    </location>
</feature>
<evidence type="ECO:0000256" key="2">
    <source>
        <dbReference type="SAM" id="Phobius"/>
    </source>
</evidence>
<proteinExistence type="predicted"/>
<evidence type="ECO:0000256" key="1">
    <source>
        <dbReference type="SAM" id="MobiDB-lite"/>
    </source>
</evidence>
<feature type="compositionally biased region" description="Low complexity" evidence="1">
    <location>
        <begin position="92"/>
        <end position="122"/>
    </location>
</feature>
<feature type="transmembrane region" description="Helical" evidence="2">
    <location>
        <begin position="12"/>
        <end position="31"/>
    </location>
</feature>
<dbReference type="Proteomes" id="UP000199699">
    <property type="component" value="Unassembled WGS sequence"/>
</dbReference>
<evidence type="ECO:0000313" key="4">
    <source>
        <dbReference type="Proteomes" id="UP000199699"/>
    </source>
</evidence>
<reference evidence="3 4" key="1">
    <citation type="submission" date="2016-06" db="EMBL/GenBank/DDBJ databases">
        <authorList>
            <person name="Kjaerup R.B."/>
            <person name="Dalgaard T.S."/>
            <person name="Juul-Madsen H.R."/>
        </authorList>
    </citation>
    <scope>NUCLEOTIDE SEQUENCE [LARGE SCALE GENOMIC DNA]</scope>
    <source>
        <strain evidence="3 4">DSM 43818</strain>
    </source>
</reference>
<dbReference type="AlphaFoldDB" id="A0A1C6SA66"/>